<comment type="similarity">
    <text evidence="3">Belongs to the PPase family.</text>
</comment>
<dbReference type="InterPro" id="IPR008162">
    <property type="entry name" value="Pyrophosphatase"/>
</dbReference>
<keyword evidence="8" id="KW-0460">Magnesium</keyword>
<evidence type="ECO:0000256" key="8">
    <source>
        <dbReference type="ARBA" id="ARBA00022842"/>
    </source>
</evidence>
<dbReference type="GO" id="GO:0006796">
    <property type="term" value="P:phosphate-containing compound metabolic process"/>
    <property type="evidence" value="ECO:0007669"/>
    <property type="project" value="InterPro"/>
</dbReference>
<comment type="caution">
    <text evidence="12">The sequence shown here is derived from an EMBL/GenBank/DDBJ whole genome shotgun (WGS) entry which is preliminary data.</text>
</comment>
<evidence type="ECO:0000256" key="9">
    <source>
        <dbReference type="ARBA" id="ARBA00032535"/>
    </source>
</evidence>
<dbReference type="PANTHER" id="PTHR10286">
    <property type="entry name" value="INORGANIC PYROPHOSPHATASE"/>
    <property type="match status" value="1"/>
</dbReference>
<evidence type="ECO:0000256" key="4">
    <source>
        <dbReference type="ARBA" id="ARBA00012146"/>
    </source>
</evidence>
<dbReference type="GO" id="GO:0005737">
    <property type="term" value="C:cytoplasm"/>
    <property type="evidence" value="ECO:0007669"/>
    <property type="project" value="UniProtKB-SubCell"/>
</dbReference>
<evidence type="ECO:0000256" key="2">
    <source>
        <dbReference type="ARBA" id="ARBA00004496"/>
    </source>
</evidence>
<evidence type="ECO:0000256" key="5">
    <source>
        <dbReference type="ARBA" id="ARBA00022490"/>
    </source>
</evidence>
<evidence type="ECO:0000256" key="7">
    <source>
        <dbReference type="ARBA" id="ARBA00022801"/>
    </source>
</evidence>
<dbReference type="Pfam" id="PF00719">
    <property type="entry name" value="Pyrophosphatase"/>
    <property type="match status" value="1"/>
</dbReference>
<evidence type="ECO:0000256" key="11">
    <source>
        <dbReference type="ARBA" id="ARBA00047820"/>
    </source>
</evidence>
<organism evidence="12 13">
    <name type="scientific">Exophiala dermatitidis</name>
    <name type="common">Black yeast-like fungus</name>
    <name type="synonym">Wangiella dermatitidis</name>
    <dbReference type="NCBI Taxonomy" id="5970"/>
    <lineage>
        <taxon>Eukaryota</taxon>
        <taxon>Fungi</taxon>
        <taxon>Dikarya</taxon>
        <taxon>Ascomycota</taxon>
        <taxon>Pezizomycotina</taxon>
        <taxon>Eurotiomycetes</taxon>
        <taxon>Chaetothyriomycetidae</taxon>
        <taxon>Chaetothyriales</taxon>
        <taxon>Herpotrichiellaceae</taxon>
        <taxon>Exophiala</taxon>
    </lineage>
</organism>
<dbReference type="CDD" id="cd00412">
    <property type="entry name" value="pyrophosphatase"/>
    <property type="match status" value="1"/>
</dbReference>
<accession>A0AAN6IY14</accession>
<evidence type="ECO:0000256" key="3">
    <source>
        <dbReference type="ARBA" id="ARBA00006220"/>
    </source>
</evidence>
<keyword evidence="5" id="KW-0963">Cytoplasm</keyword>
<proteinExistence type="inferred from homology"/>
<evidence type="ECO:0000256" key="1">
    <source>
        <dbReference type="ARBA" id="ARBA00001946"/>
    </source>
</evidence>
<name>A0AAN6IY14_EXODE</name>
<dbReference type="EMBL" id="JAJGCB010000008">
    <property type="protein sequence ID" value="KAJ8991201.1"/>
    <property type="molecule type" value="Genomic_DNA"/>
</dbReference>
<reference evidence="12" key="1">
    <citation type="submission" date="2023-01" db="EMBL/GenBank/DDBJ databases">
        <title>Exophiala dermititidis isolated from Cystic Fibrosis Patient.</title>
        <authorList>
            <person name="Kurbessoian T."/>
            <person name="Crocker A."/>
            <person name="Murante D."/>
            <person name="Hogan D.A."/>
            <person name="Stajich J.E."/>
        </authorList>
    </citation>
    <scope>NUCLEOTIDE SEQUENCE</scope>
    <source>
        <strain evidence="12">Ex8</strain>
    </source>
</reference>
<dbReference type="Proteomes" id="UP001161757">
    <property type="component" value="Unassembled WGS sequence"/>
</dbReference>
<evidence type="ECO:0000313" key="13">
    <source>
        <dbReference type="Proteomes" id="UP001161757"/>
    </source>
</evidence>
<dbReference type="AlphaFoldDB" id="A0AAN6IY14"/>
<comment type="catalytic activity">
    <reaction evidence="11">
        <text>diphosphate + H2O = 2 phosphate + H(+)</text>
        <dbReference type="Rhea" id="RHEA:24576"/>
        <dbReference type="ChEBI" id="CHEBI:15377"/>
        <dbReference type="ChEBI" id="CHEBI:15378"/>
        <dbReference type="ChEBI" id="CHEBI:33019"/>
        <dbReference type="ChEBI" id="CHEBI:43474"/>
        <dbReference type="EC" id="3.6.1.1"/>
    </reaction>
</comment>
<dbReference type="SUPFAM" id="SSF50324">
    <property type="entry name" value="Inorganic pyrophosphatase"/>
    <property type="match status" value="1"/>
</dbReference>
<comment type="subcellular location">
    <subcellularLocation>
        <location evidence="2">Cytoplasm</location>
    </subcellularLocation>
</comment>
<keyword evidence="6" id="KW-0479">Metal-binding</keyword>
<evidence type="ECO:0000313" key="12">
    <source>
        <dbReference type="EMBL" id="KAJ8991201.1"/>
    </source>
</evidence>
<protein>
    <recommendedName>
        <fullName evidence="10">Inorganic pyrophosphatase</fullName>
        <ecNumber evidence="4">3.6.1.1</ecNumber>
    </recommendedName>
    <alternativeName>
        <fullName evidence="9">Pyrophosphate phospho-hydrolase</fullName>
    </alternativeName>
</protein>
<keyword evidence="7" id="KW-0378">Hydrolase</keyword>
<dbReference type="FunFam" id="3.90.80.10:FF:000004">
    <property type="entry name" value="Inorganic pyrophosphatase"/>
    <property type="match status" value="1"/>
</dbReference>
<dbReference type="InterPro" id="IPR036649">
    <property type="entry name" value="Pyrophosphatase_sf"/>
</dbReference>
<dbReference type="EC" id="3.6.1.1" evidence="4"/>
<evidence type="ECO:0000256" key="6">
    <source>
        <dbReference type="ARBA" id="ARBA00022723"/>
    </source>
</evidence>
<evidence type="ECO:0000256" key="10">
    <source>
        <dbReference type="ARBA" id="ARBA00040300"/>
    </source>
</evidence>
<dbReference type="GO" id="GO:0004427">
    <property type="term" value="F:inorganic diphosphate phosphatase activity"/>
    <property type="evidence" value="ECO:0007669"/>
    <property type="project" value="UniProtKB-EC"/>
</dbReference>
<dbReference type="PROSITE" id="PS00387">
    <property type="entry name" value="PPASE"/>
    <property type="match status" value="1"/>
</dbReference>
<comment type="cofactor">
    <cofactor evidence="1">
        <name>Mg(2+)</name>
        <dbReference type="ChEBI" id="CHEBI:18420"/>
    </cofactor>
</comment>
<dbReference type="Gene3D" id="3.90.80.10">
    <property type="entry name" value="Inorganic pyrophosphatase"/>
    <property type="match status" value="1"/>
</dbReference>
<sequence length="284" mass="32353">MSMPQSETYTRKVVGTVGSLEYRLYLERNGSPISIWHDIPLYCDDDKKILNMVVEIPRWSNAKLEISRNEAFNPIKQDVKNYSPRFVANLFPYKGYIWNYGAFPGTWEDPSYVHPDTRHPGDNDPLDALEIGERVAYTGQIKQVKVLGVMALLDGGATDWKIIVIDINDPCASQMSDISDVQQHFPGLLEATRDWFKLYKVPDGKEPNKIALNEEFGDKHYAMSIVEECRHAWEKLIDGQASAGAISVVRGKKSNRFLNFNNSADENGLQSTGQDLDKWFFLKR</sequence>
<dbReference type="GO" id="GO:0000287">
    <property type="term" value="F:magnesium ion binding"/>
    <property type="evidence" value="ECO:0007669"/>
    <property type="project" value="InterPro"/>
</dbReference>
<gene>
    <name evidence="12" type="ORF">HRR80_004548</name>
</gene>